<keyword evidence="4" id="KW-0472">Membrane</keyword>
<dbReference type="InterPro" id="IPR016024">
    <property type="entry name" value="ARM-type_fold"/>
</dbReference>
<dbReference type="PANTHER" id="PTHR12745:SF6">
    <property type="entry name" value="PROTEIN ST7 HOMOLOG"/>
    <property type="match status" value="1"/>
</dbReference>
<dbReference type="Pfam" id="PF04184">
    <property type="entry name" value="ST7"/>
    <property type="match status" value="1"/>
</dbReference>
<proteinExistence type="predicted"/>
<comment type="subcellular location">
    <subcellularLocation>
        <location evidence="1">Membrane</location>
        <topology evidence="1">Multi-pass membrane protein</topology>
    </subcellularLocation>
</comment>
<evidence type="ECO:0000256" key="5">
    <source>
        <dbReference type="PROSITE-ProRule" id="PRU00339"/>
    </source>
</evidence>
<protein>
    <submittedName>
        <fullName evidence="6">Uncharacterized protein</fullName>
    </submittedName>
</protein>
<reference evidence="7" key="1">
    <citation type="submission" date="2017-09" db="EMBL/GenBank/DDBJ databases">
        <title>Depth-based differentiation of microbial function through sediment-hosted aquifers and enrichment of novel symbionts in the deep terrestrial subsurface.</title>
        <authorList>
            <person name="Probst A.J."/>
            <person name="Ladd B."/>
            <person name="Jarett J.K."/>
            <person name="Geller-Mcgrath D.E."/>
            <person name="Sieber C.M.K."/>
            <person name="Emerson J.B."/>
            <person name="Anantharaman K."/>
            <person name="Thomas B.C."/>
            <person name="Malmstrom R."/>
            <person name="Stieglmeier M."/>
            <person name="Klingl A."/>
            <person name="Woyke T."/>
            <person name="Ryan C.M."/>
            <person name="Banfield J.F."/>
        </authorList>
    </citation>
    <scope>NUCLEOTIDE SEQUENCE [LARGE SCALE GENOMIC DNA]</scope>
</reference>
<dbReference type="SUPFAM" id="SSF48371">
    <property type="entry name" value="ARM repeat"/>
    <property type="match status" value="1"/>
</dbReference>
<organism evidence="6 7">
    <name type="scientific">Candidatus Desantisbacteria bacterium CG_4_10_14_0_8_um_filter_39_17</name>
    <dbReference type="NCBI Taxonomy" id="1974542"/>
    <lineage>
        <taxon>Bacteria</taxon>
        <taxon>Candidatus Desantisiibacteriota</taxon>
    </lineage>
</organism>
<dbReference type="InterPro" id="IPR011990">
    <property type="entry name" value="TPR-like_helical_dom_sf"/>
</dbReference>
<dbReference type="InterPro" id="IPR007311">
    <property type="entry name" value="ST7"/>
</dbReference>
<name>A0A2H9PAC3_9BACT</name>
<dbReference type="InterPro" id="IPR011989">
    <property type="entry name" value="ARM-like"/>
</dbReference>
<dbReference type="SUPFAM" id="SSF48452">
    <property type="entry name" value="TPR-like"/>
    <property type="match status" value="2"/>
</dbReference>
<dbReference type="Proteomes" id="UP000234145">
    <property type="component" value="Unassembled WGS sequence"/>
</dbReference>
<evidence type="ECO:0000256" key="2">
    <source>
        <dbReference type="ARBA" id="ARBA00022692"/>
    </source>
</evidence>
<evidence type="ECO:0000313" key="7">
    <source>
        <dbReference type="Proteomes" id="UP000234145"/>
    </source>
</evidence>
<dbReference type="AlphaFoldDB" id="A0A2H9PAC3"/>
<keyword evidence="5" id="KW-0802">TPR repeat</keyword>
<sequence>MNIFKNPSNPEEEIDMLIRKIWSLEVGYPLIEMEKLVKIGYPAVEPILRILSQADGVLEFDPLPFLVILGEIGSPEAIDVLIKFMLDVENDVLANVACESIAKVHKHKLVIDALQRIIKEGNKSQRILAYGALGYMKIPEAHQILLPQLKNDLELVDVIALCLSEYYEKDDIEKIYEVYKNLPDNTFNLDIEESIYTISHPENREKSPVEKNWRTRYRRLASYGDMPELSVLSIAFIVHKNFEKNKFLREKKRTFPKRPLNEILQDERLKINKEKYCEYCGDKITYPTGLPVCSEIKYGVIFKQEEFLKSLINSGIKTIPEAFDFTNEEERKIRKRWLGKKRKLEETVIKILTLNFFAERKIYLLEDAVKELERIRKELDEIPEMPSRRATEKITWNLARILKEKNFKSPKDANKFLKKLTAQRDMILPPVPRNELEIAQDIVYEAWDIKNKNERIRLAKKALSISKNCADAYVLLAEEQARSLNEAKEYYSKGVEAGERALGKEMFEESKGDFWGAIETRPYMRARAGLAQCLWKLGEYEEAIAHYKEMLLLNPHDNQGIRYLLASSFAELERYEELEKLLNSEYKGDCSPYWCYTAALLTFMKKDIPKANRELQIAIKYNPSVPEYLTGKKSIPKTFPELLTVGGENEAFVYASDFLKLWQRTPGAIEWLKEQTMEN</sequence>
<dbReference type="PROSITE" id="PS50005">
    <property type="entry name" value="TPR"/>
    <property type="match status" value="1"/>
</dbReference>
<evidence type="ECO:0000256" key="1">
    <source>
        <dbReference type="ARBA" id="ARBA00004141"/>
    </source>
</evidence>
<dbReference type="GO" id="GO:0016020">
    <property type="term" value="C:membrane"/>
    <property type="evidence" value="ECO:0007669"/>
    <property type="project" value="UniProtKB-SubCell"/>
</dbReference>
<dbReference type="Gene3D" id="1.25.10.10">
    <property type="entry name" value="Leucine-rich Repeat Variant"/>
    <property type="match status" value="1"/>
</dbReference>
<dbReference type="EMBL" id="PFMS01000093">
    <property type="protein sequence ID" value="PIZ15363.1"/>
    <property type="molecule type" value="Genomic_DNA"/>
</dbReference>
<dbReference type="InterPro" id="IPR019734">
    <property type="entry name" value="TPR_rpt"/>
</dbReference>
<dbReference type="SMART" id="SM00028">
    <property type="entry name" value="TPR"/>
    <property type="match status" value="1"/>
</dbReference>
<evidence type="ECO:0000256" key="4">
    <source>
        <dbReference type="ARBA" id="ARBA00023136"/>
    </source>
</evidence>
<gene>
    <name evidence="6" type="ORF">COY51_05460</name>
</gene>
<dbReference type="PANTHER" id="PTHR12745">
    <property type="entry name" value="SUPPRESSION OF TUMORIGENICITY 7"/>
    <property type="match status" value="1"/>
</dbReference>
<keyword evidence="3" id="KW-1133">Transmembrane helix</keyword>
<feature type="repeat" description="TPR" evidence="5">
    <location>
        <begin position="524"/>
        <end position="557"/>
    </location>
</feature>
<comment type="caution">
    <text evidence="6">The sequence shown here is derived from an EMBL/GenBank/DDBJ whole genome shotgun (WGS) entry which is preliminary data.</text>
</comment>
<keyword evidence="2" id="KW-0812">Transmembrane</keyword>
<evidence type="ECO:0000256" key="3">
    <source>
        <dbReference type="ARBA" id="ARBA00022989"/>
    </source>
</evidence>
<accession>A0A2H9PAC3</accession>
<evidence type="ECO:0000313" key="6">
    <source>
        <dbReference type="EMBL" id="PIZ15363.1"/>
    </source>
</evidence>
<dbReference type="Gene3D" id="1.25.40.10">
    <property type="entry name" value="Tetratricopeptide repeat domain"/>
    <property type="match status" value="1"/>
</dbReference>